<dbReference type="EMBL" id="UZAK01000359">
    <property type="protein sequence ID" value="VDO62130.1"/>
    <property type="molecule type" value="Genomic_DNA"/>
</dbReference>
<accession>A0A183JCX1</accession>
<sequence length="111" mass="12785">FYYCRLIVGLTGSTYTSVVDPTSSNDNVLLPPNLFFLNPYKPKSLNELKNRSYNPYWADIYQGSALNGFFSVHNVRSPHDLTLSPKNDIIYVSEIYPYKVHRFEIQNDSGK</sequence>
<protein>
    <submittedName>
        <fullName evidence="3">DPPIV_N domain-containing protein</fullName>
    </submittedName>
</protein>
<proteinExistence type="predicted"/>
<organism evidence="3">
    <name type="scientific">Schistosoma curassoni</name>
    <dbReference type="NCBI Taxonomy" id="6186"/>
    <lineage>
        <taxon>Eukaryota</taxon>
        <taxon>Metazoa</taxon>
        <taxon>Spiralia</taxon>
        <taxon>Lophotrochozoa</taxon>
        <taxon>Platyhelminthes</taxon>
        <taxon>Trematoda</taxon>
        <taxon>Digenea</taxon>
        <taxon>Strigeidida</taxon>
        <taxon>Schistosomatoidea</taxon>
        <taxon>Schistosomatidae</taxon>
        <taxon>Schistosoma</taxon>
    </lineage>
</organism>
<evidence type="ECO:0000313" key="1">
    <source>
        <dbReference type="EMBL" id="VDO62130.1"/>
    </source>
</evidence>
<name>A0A183JCX1_9TREM</name>
<dbReference type="WBParaSite" id="SCUD_0000052801-mRNA-1">
    <property type="protein sequence ID" value="SCUD_0000052801-mRNA-1"/>
    <property type="gene ID" value="SCUD_0000052801"/>
</dbReference>
<evidence type="ECO:0000313" key="3">
    <source>
        <dbReference type="WBParaSite" id="SCUD_0000052801-mRNA-1"/>
    </source>
</evidence>
<reference evidence="3" key="1">
    <citation type="submission" date="2016-06" db="UniProtKB">
        <authorList>
            <consortium name="WormBaseParasite"/>
        </authorList>
    </citation>
    <scope>IDENTIFICATION</scope>
</reference>
<gene>
    <name evidence="1" type="ORF">SCUD_LOCUS529</name>
</gene>
<dbReference type="Proteomes" id="UP000279833">
    <property type="component" value="Unassembled WGS sequence"/>
</dbReference>
<keyword evidence="2" id="KW-1185">Reference proteome</keyword>
<reference evidence="1 2" key="2">
    <citation type="submission" date="2018-11" db="EMBL/GenBank/DDBJ databases">
        <authorList>
            <consortium name="Pathogen Informatics"/>
        </authorList>
    </citation>
    <scope>NUCLEOTIDE SEQUENCE [LARGE SCALE GENOMIC DNA]</scope>
    <source>
        <strain evidence="1">Dakar</strain>
        <strain evidence="2">Dakar, Senegal</strain>
    </source>
</reference>
<evidence type="ECO:0000313" key="2">
    <source>
        <dbReference type="Proteomes" id="UP000279833"/>
    </source>
</evidence>
<dbReference type="AlphaFoldDB" id="A0A183JCX1"/>